<dbReference type="Proteomes" id="UP001500002">
    <property type="component" value="Unassembled WGS sequence"/>
</dbReference>
<evidence type="ECO:0008006" key="4">
    <source>
        <dbReference type="Google" id="ProtNLM"/>
    </source>
</evidence>
<protein>
    <recommendedName>
        <fullName evidence="4">BON domain-containing protein</fullName>
    </recommendedName>
</protein>
<comment type="caution">
    <text evidence="2">The sequence shown here is derived from an EMBL/GenBank/DDBJ whole genome shotgun (WGS) entry which is preliminary data.</text>
</comment>
<accession>A0ABP4YDS8</accession>
<evidence type="ECO:0000256" key="1">
    <source>
        <dbReference type="SAM" id="MobiDB-lite"/>
    </source>
</evidence>
<keyword evidence="3" id="KW-1185">Reference proteome</keyword>
<reference evidence="3" key="1">
    <citation type="journal article" date="2019" name="Int. J. Syst. Evol. Microbiol.">
        <title>The Global Catalogue of Microorganisms (GCM) 10K type strain sequencing project: providing services to taxonomists for standard genome sequencing and annotation.</title>
        <authorList>
            <consortium name="The Broad Institute Genomics Platform"/>
            <consortium name="The Broad Institute Genome Sequencing Center for Infectious Disease"/>
            <person name="Wu L."/>
            <person name="Ma J."/>
        </authorList>
    </citation>
    <scope>NUCLEOTIDE SEQUENCE [LARGE SCALE GENOMIC DNA]</scope>
    <source>
        <strain evidence="3">JCM 14322</strain>
    </source>
</reference>
<feature type="compositionally biased region" description="Basic and acidic residues" evidence="1">
    <location>
        <begin position="1"/>
        <end position="13"/>
    </location>
</feature>
<organism evidence="2 3">
    <name type="scientific">Agromyces neolithicus</name>
    <dbReference type="NCBI Taxonomy" id="269420"/>
    <lineage>
        <taxon>Bacteria</taxon>
        <taxon>Bacillati</taxon>
        <taxon>Actinomycetota</taxon>
        <taxon>Actinomycetes</taxon>
        <taxon>Micrococcales</taxon>
        <taxon>Microbacteriaceae</taxon>
        <taxon>Agromyces</taxon>
    </lineage>
</organism>
<feature type="region of interest" description="Disordered" evidence="1">
    <location>
        <begin position="1"/>
        <end position="37"/>
    </location>
</feature>
<dbReference type="RefSeq" id="WP_344294570.1">
    <property type="nucleotide sequence ID" value="NZ_BAAANJ010000004.1"/>
</dbReference>
<proteinExistence type="predicted"/>
<evidence type="ECO:0000313" key="3">
    <source>
        <dbReference type="Proteomes" id="UP001500002"/>
    </source>
</evidence>
<name>A0ABP4YDS8_9MICO</name>
<evidence type="ECO:0000313" key="2">
    <source>
        <dbReference type="EMBL" id="GAA1805877.1"/>
    </source>
</evidence>
<sequence length="68" mass="7269">MTLETESRGHSDIDVSQSLQVTEADGARRVSGTVTSVDESGRVDHAQIRCVVRADGDALRVVSARLSD</sequence>
<gene>
    <name evidence="2" type="ORF">GCM10009749_12580</name>
</gene>
<dbReference type="EMBL" id="BAAANJ010000004">
    <property type="protein sequence ID" value="GAA1805877.1"/>
    <property type="molecule type" value="Genomic_DNA"/>
</dbReference>